<dbReference type="Gene3D" id="2.102.10.10">
    <property type="entry name" value="Rieske [2Fe-2S] iron-sulphur domain"/>
    <property type="match status" value="1"/>
</dbReference>
<keyword evidence="2" id="KW-0479">Metal-binding</keyword>
<accession>A0A1C7NRC1</accession>
<dbReference type="EMBL" id="LUGH01000010">
    <property type="protein sequence ID" value="OBZ91479.1"/>
    <property type="molecule type" value="Genomic_DNA"/>
</dbReference>
<dbReference type="Pfam" id="PF00355">
    <property type="entry name" value="Rieske"/>
    <property type="match status" value="1"/>
</dbReference>
<feature type="region of interest" description="Disordered" evidence="5">
    <location>
        <begin position="1"/>
        <end position="41"/>
    </location>
</feature>
<keyword evidence="8" id="KW-1185">Reference proteome</keyword>
<keyword evidence="4" id="KW-0411">Iron-sulfur</keyword>
<evidence type="ECO:0000256" key="1">
    <source>
        <dbReference type="ARBA" id="ARBA00022714"/>
    </source>
</evidence>
<evidence type="ECO:0000313" key="7">
    <source>
        <dbReference type="EMBL" id="OBZ91479.1"/>
    </source>
</evidence>
<evidence type="ECO:0000256" key="2">
    <source>
        <dbReference type="ARBA" id="ARBA00022723"/>
    </source>
</evidence>
<name>A0A1C7NRC1_9FUNG</name>
<organism evidence="7 8">
    <name type="scientific">Choanephora cucurbitarum</name>
    <dbReference type="NCBI Taxonomy" id="101091"/>
    <lineage>
        <taxon>Eukaryota</taxon>
        <taxon>Fungi</taxon>
        <taxon>Fungi incertae sedis</taxon>
        <taxon>Mucoromycota</taxon>
        <taxon>Mucoromycotina</taxon>
        <taxon>Mucoromycetes</taxon>
        <taxon>Mucorales</taxon>
        <taxon>Mucorineae</taxon>
        <taxon>Choanephoraceae</taxon>
        <taxon>Choanephoroideae</taxon>
        <taxon>Choanephora</taxon>
    </lineage>
</organism>
<dbReference type="AlphaFoldDB" id="A0A1C7NRC1"/>
<feature type="domain" description="Rieske" evidence="6">
    <location>
        <begin position="39"/>
        <end position="144"/>
    </location>
</feature>
<protein>
    <recommendedName>
        <fullName evidence="6">Rieske domain-containing protein</fullName>
    </recommendedName>
</protein>
<dbReference type="InParanoid" id="A0A1C7NRC1"/>
<keyword evidence="1" id="KW-0001">2Fe-2S</keyword>
<comment type="caution">
    <text evidence="7">The sequence shown here is derived from an EMBL/GenBank/DDBJ whole genome shotgun (WGS) entry which is preliminary data.</text>
</comment>
<gene>
    <name evidence="7" type="ORF">A0J61_00474</name>
</gene>
<proteinExistence type="predicted"/>
<keyword evidence="3" id="KW-0408">Iron</keyword>
<dbReference type="OrthoDB" id="426882at2759"/>
<dbReference type="InterPro" id="IPR017941">
    <property type="entry name" value="Rieske_2Fe-2S"/>
</dbReference>
<dbReference type="Proteomes" id="UP000093000">
    <property type="component" value="Unassembled WGS sequence"/>
</dbReference>
<dbReference type="SUPFAM" id="SSF50022">
    <property type="entry name" value="ISP domain"/>
    <property type="match status" value="1"/>
</dbReference>
<dbReference type="GO" id="GO:0046872">
    <property type="term" value="F:metal ion binding"/>
    <property type="evidence" value="ECO:0007669"/>
    <property type="project" value="UniProtKB-KW"/>
</dbReference>
<evidence type="ECO:0000256" key="3">
    <source>
        <dbReference type="ARBA" id="ARBA00023004"/>
    </source>
</evidence>
<dbReference type="GO" id="GO:0051537">
    <property type="term" value="F:2 iron, 2 sulfur cluster binding"/>
    <property type="evidence" value="ECO:0007669"/>
    <property type="project" value="UniProtKB-KW"/>
</dbReference>
<evidence type="ECO:0000259" key="6">
    <source>
        <dbReference type="PROSITE" id="PS51296"/>
    </source>
</evidence>
<evidence type="ECO:0000313" key="8">
    <source>
        <dbReference type="Proteomes" id="UP000093000"/>
    </source>
</evidence>
<dbReference type="InterPro" id="IPR036922">
    <property type="entry name" value="Rieske_2Fe-2S_sf"/>
</dbReference>
<reference evidence="7 8" key="1">
    <citation type="submission" date="2016-03" db="EMBL/GenBank/DDBJ databases">
        <title>Choanephora cucurbitarum.</title>
        <authorList>
            <person name="Min B."/>
            <person name="Park H."/>
            <person name="Park J.-H."/>
            <person name="Shin H.-D."/>
            <person name="Choi I.-G."/>
        </authorList>
    </citation>
    <scope>NUCLEOTIDE SEQUENCE [LARGE SCALE GENOMIC DNA]</scope>
    <source>
        <strain evidence="7 8">KUS-F28377</strain>
    </source>
</reference>
<evidence type="ECO:0000256" key="5">
    <source>
        <dbReference type="SAM" id="MobiDB-lite"/>
    </source>
</evidence>
<dbReference type="PROSITE" id="PS51296">
    <property type="entry name" value="RIESKE"/>
    <property type="match status" value="1"/>
</dbReference>
<sequence>MFEPTIKYRRVNESSEAPQDIPVQAKATTPEPETQTESKYDFTFEEEKETKIEADPNDESRIIITLSTGKKYSADRYCPHAGADLTYHGRIGEHDYPPEIGPILMCSIHYWEFPLEKGGSGLTSLNACPMDSTTSCPLEKKLEW</sequence>
<evidence type="ECO:0000256" key="4">
    <source>
        <dbReference type="ARBA" id="ARBA00023014"/>
    </source>
</evidence>